<dbReference type="PANTHER" id="PTHR21192">
    <property type="entry name" value="NUCLEAR PROTEIN E3-3"/>
    <property type="match status" value="1"/>
</dbReference>
<dbReference type="InterPro" id="IPR036748">
    <property type="entry name" value="MTH938-like_sf"/>
</dbReference>
<protein>
    <recommendedName>
        <fullName evidence="3">Mth938-like domain-containing protein</fullName>
    </recommendedName>
</protein>
<sequence length="117" mass="12352">MRLNEIVYTDAVPVEGYGPGFFRVKGEAHEGPMLLWARGRSAWGGLEDADALLSLCGAVDVLFVGTGAETAHLPAGLRARLEDAGLAVEAMNSPSACRTYNVLLSEGRRVALAVLPV</sequence>
<accession>A0A238L5U0</accession>
<reference evidence="1 2" key="1">
    <citation type="submission" date="2017-05" db="EMBL/GenBank/DDBJ databases">
        <authorList>
            <person name="Song R."/>
            <person name="Chenine A.L."/>
            <person name="Ruprecht R.M."/>
        </authorList>
    </citation>
    <scope>NUCLEOTIDE SEQUENCE [LARGE SCALE GENOMIC DNA]</scope>
    <source>
        <strain evidence="1 2">CECT 8898</strain>
    </source>
</reference>
<dbReference type="OrthoDB" id="7351393at2"/>
<evidence type="ECO:0008006" key="3">
    <source>
        <dbReference type="Google" id="ProtNLM"/>
    </source>
</evidence>
<dbReference type="InterPro" id="IPR007523">
    <property type="entry name" value="NDUFAF3/AAMDC"/>
</dbReference>
<gene>
    <name evidence="1" type="ORF">MAA8898_04796</name>
</gene>
<dbReference type="Pfam" id="PF04430">
    <property type="entry name" value="DUF498"/>
    <property type="match status" value="1"/>
</dbReference>
<name>A0A238L5U0_9RHOB</name>
<dbReference type="EMBL" id="FXYF01000023">
    <property type="protein sequence ID" value="SMX50464.1"/>
    <property type="molecule type" value="Genomic_DNA"/>
</dbReference>
<dbReference type="Proteomes" id="UP000207598">
    <property type="component" value="Unassembled WGS sequence"/>
</dbReference>
<evidence type="ECO:0000313" key="2">
    <source>
        <dbReference type="Proteomes" id="UP000207598"/>
    </source>
</evidence>
<keyword evidence="2" id="KW-1185">Reference proteome</keyword>
<dbReference type="CDD" id="cd00248">
    <property type="entry name" value="Mth938-like"/>
    <property type="match status" value="1"/>
</dbReference>
<evidence type="ECO:0000313" key="1">
    <source>
        <dbReference type="EMBL" id="SMX50464.1"/>
    </source>
</evidence>
<proteinExistence type="predicted"/>
<dbReference type="AlphaFoldDB" id="A0A238L5U0"/>
<dbReference type="PANTHER" id="PTHR21192:SF2">
    <property type="entry name" value="NADH DEHYDROGENASE [UBIQUINONE] 1 ALPHA SUBCOMPLEX ASSEMBLY FACTOR 3"/>
    <property type="match status" value="1"/>
</dbReference>
<dbReference type="Gene3D" id="3.40.1230.10">
    <property type="entry name" value="MTH938-like"/>
    <property type="match status" value="1"/>
</dbReference>
<dbReference type="SUPFAM" id="SSF64076">
    <property type="entry name" value="MTH938-like"/>
    <property type="match status" value="1"/>
</dbReference>
<dbReference type="RefSeq" id="WP_094023517.1">
    <property type="nucleotide sequence ID" value="NZ_FXYF01000023.1"/>
</dbReference>
<organism evidence="1 2">
    <name type="scientific">Maliponia aquimaris</name>
    <dbReference type="NCBI Taxonomy" id="1673631"/>
    <lineage>
        <taxon>Bacteria</taxon>
        <taxon>Pseudomonadati</taxon>
        <taxon>Pseudomonadota</taxon>
        <taxon>Alphaproteobacteria</taxon>
        <taxon>Rhodobacterales</taxon>
        <taxon>Paracoccaceae</taxon>
        <taxon>Maliponia</taxon>
    </lineage>
</organism>